<evidence type="ECO:0000313" key="2">
    <source>
        <dbReference type="EMBL" id="UQS81543.1"/>
    </source>
</evidence>
<keyword evidence="1" id="KW-1133">Transmembrane helix</keyword>
<keyword evidence="1" id="KW-0812">Transmembrane</keyword>
<gene>
    <name evidence="2" type="ORF">MOO45_04780</name>
</gene>
<dbReference type="EMBL" id="CP093366">
    <property type="protein sequence ID" value="UQS81543.1"/>
    <property type="molecule type" value="Genomic_DNA"/>
</dbReference>
<proteinExistence type="predicted"/>
<feature type="transmembrane region" description="Helical" evidence="1">
    <location>
        <begin position="40"/>
        <end position="61"/>
    </location>
</feature>
<sequence length="115" mass="13371">MKKNIVKFWNSPYCKIILLTIVLTMLVPLMMSAFKVGKAWRVGLSFLVLNLCLAALFGHWIKKTQQPKWTFGILPVIFLVLVLLRYLTSFYAYLLVVLYLLVEYLAFLLTHKLSD</sequence>
<accession>A0ABY4P755</accession>
<keyword evidence="1" id="KW-0472">Membrane</keyword>
<evidence type="ECO:0000256" key="1">
    <source>
        <dbReference type="SAM" id="Phobius"/>
    </source>
</evidence>
<protein>
    <recommendedName>
        <fullName evidence="4">Integral membrane protein</fullName>
    </recommendedName>
</protein>
<evidence type="ECO:0000313" key="3">
    <source>
        <dbReference type="Proteomes" id="UP000831495"/>
    </source>
</evidence>
<feature type="transmembrane region" description="Helical" evidence="1">
    <location>
        <begin position="68"/>
        <end position="84"/>
    </location>
</feature>
<feature type="transmembrane region" description="Helical" evidence="1">
    <location>
        <begin position="12"/>
        <end position="34"/>
    </location>
</feature>
<reference evidence="2" key="1">
    <citation type="journal article" date="2022" name="Int. J. Syst. Evol. Microbiol.">
        <title>Apilactobacillus apisilvae sp. nov., Nicolia spurrieriana gen. nov. sp. nov., Bombilactobacillus folatiphilus sp. nov. and Bombilactobacillus thymidiniphilus sp. nov., four new lactic acid bacterial isolates from stingless bees Tetragonula carbonaria and Austroplebeia australis.</title>
        <authorList>
            <person name="Oliphant S.A."/>
            <person name="Watson-Haigh N.S."/>
            <person name="Sumby K.M."/>
            <person name="Gardner J."/>
            <person name="Groom S."/>
            <person name="Jiranek V."/>
        </authorList>
    </citation>
    <scope>NUCLEOTIDE SEQUENCE</scope>
    <source>
        <strain evidence="2">SG4_D2</strain>
    </source>
</reference>
<feature type="transmembrane region" description="Helical" evidence="1">
    <location>
        <begin position="90"/>
        <end position="109"/>
    </location>
</feature>
<dbReference type="RefSeq" id="WP_249513813.1">
    <property type="nucleotide sequence ID" value="NZ_CP093366.1"/>
</dbReference>
<name>A0ABY4P755_9LACO</name>
<keyword evidence="3" id="KW-1185">Reference proteome</keyword>
<evidence type="ECO:0008006" key="4">
    <source>
        <dbReference type="Google" id="ProtNLM"/>
    </source>
</evidence>
<organism evidence="2 3">
    <name type="scientific">Bombilactobacillus folatiphilus</name>
    <dbReference type="NCBI Taxonomy" id="2923362"/>
    <lineage>
        <taxon>Bacteria</taxon>
        <taxon>Bacillati</taxon>
        <taxon>Bacillota</taxon>
        <taxon>Bacilli</taxon>
        <taxon>Lactobacillales</taxon>
        <taxon>Lactobacillaceae</taxon>
        <taxon>Bombilactobacillus</taxon>
    </lineage>
</organism>
<dbReference type="Proteomes" id="UP000831495">
    <property type="component" value="Chromosome"/>
</dbReference>